<organism evidence="2 3">
    <name type="scientific">Mycobacteroides abscessus subsp. massiliense</name>
    <dbReference type="NCBI Taxonomy" id="1962118"/>
    <lineage>
        <taxon>Bacteria</taxon>
        <taxon>Bacillati</taxon>
        <taxon>Actinomycetota</taxon>
        <taxon>Actinomycetes</taxon>
        <taxon>Mycobacteriales</taxon>
        <taxon>Mycobacteriaceae</taxon>
        <taxon>Mycobacteroides</taxon>
        <taxon>Mycobacteroides abscessus</taxon>
    </lineage>
</organism>
<feature type="region of interest" description="Disordered" evidence="1">
    <location>
        <begin position="42"/>
        <end position="63"/>
    </location>
</feature>
<sequence length="63" mass="6409">MLYGPHAATGKTRTSNAEAPSGNGVCCQANSSISIPHTSQMRSPFIAEPPSGQASKPCNSACC</sequence>
<proteinExistence type="predicted"/>
<accession>A0AB38DEP1</accession>
<evidence type="ECO:0000313" key="3">
    <source>
        <dbReference type="Proteomes" id="UP000190366"/>
    </source>
</evidence>
<dbReference type="EMBL" id="FVQL01000001">
    <property type="protein sequence ID" value="SKY72019.1"/>
    <property type="molecule type" value="Genomic_DNA"/>
</dbReference>
<reference evidence="2 3" key="1">
    <citation type="submission" date="2016-11" db="EMBL/GenBank/DDBJ databases">
        <authorList>
            <consortium name="Pathogen Informatics"/>
        </authorList>
    </citation>
    <scope>NUCLEOTIDE SEQUENCE [LARGE SCALE GENOMIC DNA]</scope>
    <source>
        <strain evidence="2 3">1168</strain>
    </source>
</reference>
<dbReference type="AlphaFoldDB" id="A0AB38DEP1"/>
<name>A0AB38DEP1_9MYCO</name>
<evidence type="ECO:0000256" key="1">
    <source>
        <dbReference type="SAM" id="MobiDB-lite"/>
    </source>
</evidence>
<comment type="caution">
    <text evidence="2">The sequence shown here is derived from an EMBL/GenBank/DDBJ whole genome shotgun (WGS) entry which is preliminary data.</text>
</comment>
<evidence type="ECO:0000313" key="2">
    <source>
        <dbReference type="EMBL" id="SKY72019.1"/>
    </source>
</evidence>
<feature type="region of interest" description="Disordered" evidence="1">
    <location>
        <begin position="1"/>
        <end position="22"/>
    </location>
</feature>
<feature type="compositionally biased region" description="Polar residues" evidence="1">
    <location>
        <begin position="52"/>
        <end position="63"/>
    </location>
</feature>
<dbReference type="Proteomes" id="UP000190366">
    <property type="component" value="Unassembled WGS sequence"/>
</dbReference>
<protein>
    <submittedName>
        <fullName evidence="2">Uncharacterized protein</fullName>
    </submittedName>
</protein>
<gene>
    <name evidence="2" type="ORF">SAMEA2275630_02221</name>
</gene>